<comment type="caution">
    <text evidence="7">The sequence shown here is derived from an EMBL/GenBank/DDBJ whole genome shotgun (WGS) entry which is preliminary data.</text>
</comment>
<dbReference type="PANTHER" id="PTHR24305:SF235">
    <property type="entry name" value="CYTOCHROME P450 MONOOXYGENASE APDB-RELATED"/>
    <property type="match status" value="1"/>
</dbReference>
<reference evidence="7 8" key="1">
    <citation type="submission" date="2019-11" db="EMBL/GenBank/DDBJ databases">
        <title>Venturia inaequalis Genome Resource.</title>
        <authorList>
            <person name="Lichtner F.J."/>
        </authorList>
    </citation>
    <scope>NUCLEOTIDE SEQUENCE [LARGE SCALE GENOMIC DNA]</scope>
    <source>
        <strain evidence="7">Bline_iso_100314</strain>
    </source>
</reference>
<feature type="signal peptide" evidence="6">
    <location>
        <begin position="1"/>
        <end position="18"/>
    </location>
</feature>
<comment type="cofactor">
    <cofactor evidence="1 5">
        <name>heme</name>
        <dbReference type="ChEBI" id="CHEBI:30413"/>
    </cofactor>
</comment>
<dbReference type="OrthoDB" id="3934656at2759"/>
<evidence type="ECO:0000313" key="7">
    <source>
        <dbReference type="EMBL" id="KAE9978106.1"/>
    </source>
</evidence>
<dbReference type="PRINTS" id="PR00385">
    <property type="entry name" value="P450"/>
</dbReference>
<dbReference type="GO" id="GO:0004497">
    <property type="term" value="F:monooxygenase activity"/>
    <property type="evidence" value="ECO:0007669"/>
    <property type="project" value="InterPro"/>
</dbReference>
<sequence length="511" mass="58299">MTLAHCLVVPLALLLVRALYRRYFHPLRHVPGPILASVTNLYRVFVFLRGRQHHVYEELFHIYGPLVRLGPDTVILNDVAHFAEYFTYSKSPWAEVFRARLDVFDHGTVADIEEHAKYKKQVMGAYSMSHVLKSECVVDFHVTKLMGSLENRAEDEVFDLIPWLHFFAFDAVLDVAFSNTPGLGFLETGSDVQGIIATLHKIMPVGGVLTMYPAVVAFFQKRQWLFSMIAPNTKDITSEKVGLAALYHLGWSQVEQRMSLEGQGEENKNDILQWLIERENKDGERLSKARLEQECVAPVLAGSDTVATVLRAVIFFVSTNPRILKQLRAEIDAADFSGLLSTPPRFQEIKEHIPYMSAIMKEALRLYPVIALPLFRATPKYKAVTLCGFNLPPETEIGICHHAVGRNQAIFGTDTDLFRPERWTEEVDPAMRKLRTEGDVFFGTGVMMCTGRNLATMEVWKVAIQLFREFDVEIVNPLEPWKWYATIALIAWDFDVKLKRREATFEGRFDD</sequence>
<dbReference type="Gene3D" id="1.10.630.10">
    <property type="entry name" value="Cytochrome P450"/>
    <property type="match status" value="1"/>
</dbReference>
<dbReference type="Proteomes" id="UP000433883">
    <property type="component" value="Unassembled WGS sequence"/>
</dbReference>
<dbReference type="InterPro" id="IPR002401">
    <property type="entry name" value="Cyt_P450_E_grp-I"/>
</dbReference>
<feature type="binding site" description="axial binding residue" evidence="5">
    <location>
        <position position="449"/>
    </location>
    <ligand>
        <name>heme</name>
        <dbReference type="ChEBI" id="CHEBI:30413"/>
    </ligand>
    <ligandPart>
        <name>Fe</name>
        <dbReference type="ChEBI" id="CHEBI:18248"/>
    </ligandPart>
</feature>
<feature type="chain" id="PRO_5034929959" description="Cytochrome P450" evidence="6">
    <location>
        <begin position="19"/>
        <end position="511"/>
    </location>
</feature>
<dbReference type="Pfam" id="PF00067">
    <property type="entry name" value="p450"/>
    <property type="match status" value="1"/>
</dbReference>
<evidence type="ECO:0000256" key="6">
    <source>
        <dbReference type="SAM" id="SignalP"/>
    </source>
</evidence>
<dbReference type="AlphaFoldDB" id="A0A8H3UWZ9"/>
<gene>
    <name evidence="7" type="ORF">BLS_000882</name>
</gene>
<keyword evidence="4 5" id="KW-0408">Iron</keyword>
<dbReference type="GO" id="GO:0016705">
    <property type="term" value="F:oxidoreductase activity, acting on paired donors, with incorporation or reduction of molecular oxygen"/>
    <property type="evidence" value="ECO:0007669"/>
    <property type="project" value="InterPro"/>
</dbReference>
<name>A0A8H3UWZ9_VENIN</name>
<proteinExistence type="predicted"/>
<organism evidence="7 8">
    <name type="scientific">Venturia inaequalis</name>
    <name type="common">Apple scab fungus</name>
    <dbReference type="NCBI Taxonomy" id="5025"/>
    <lineage>
        <taxon>Eukaryota</taxon>
        <taxon>Fungi</taxon>
        <taxon>Dikarya</taxon>
        <taxon>Ascomycota</taxon>
        <taxon>Pezizomycotina</taxon>
        <taxon>Dothideomycetes</taxon>
        <taxon>Pleosporomycetidae</taxon>
        <taxon>Venturiales</taxon>
        <taxon>Venturiaceae</taxon>
        <taxon>Venturia</taxon>
    </lineage>
</organism>
<dbReference type="GO" id="GO:0020037">
    <property type="term" value="F:heme binding"/>
    <property type="evidence" value="ECO:0007669"/>
    <property type="project" value="InterPro"/>
</dbReference>
<evidence type="ECO:0000256" key="3">
    <source>
        <dbReference type="ARBA" id="ARBA00023002"/>
    </source>
</evidence>
<dbReference type="InterPro" id="IPR050121">
    <property type="entry name" value="Cytochrome_P450_monoxygenase"/>
</dbReference>
<dbReference type="InterPro" id="IPR036396">
    <property type="entry name" value="Cyt_P450_sf"/>
</dbReference>
<dbReference type="GO" id="GO:0005506">
    <property type="term" value="F:iron ion binding"/>
    <property type="evidence" value="ECO:0007669"/>
    <property type="project" value="InterPro"/>
</dbReference>
<keyword evidence="6" id="KW-0732">Signal</keyword>
<dbReference type="PANTHER" id="PTHR24305">
    <property type="entry name" value="CYTOCHROME P450"/>
    <property type="match status" value="1"/>
</dbReference>
<keyword evidence="2 5" id="KW-0479">Metal-binding</keyword>
<evidence type="ECO:0000256" key="4">
    <source>
        <dbReference type="ARBA" id="ARBA00023004"/>
    </source>
</evidence>
<evidence type="ECO:0000256" key="5">
    <source>
        <dbReference type="PIRSR" id="PIRSR602401-1"/>
    </source>
</evidence>
<dbReference type="EMBL" id="WNWQ01000118">
    <property type="protein sequence ID" value="KAE9978106.1"/>
    <property type="molecule type" value="Genomic_DNA"/>
</dbReference>
<evidence type="ECO:0000313" key="8">
    <source>
        <dbReference type="Proteomes" id="UP000433883"/>
    </source>
</evidence>
<dbReference type="SUPFAM" id="SSF48264">
    <property type="entry name" value="Cytochrome P450"/>
    <property type="match status" value="1"/>
</dbReference>
<evidence type="ECO:0000256" key="2">
    <source>
        <dbReference type="ARBA" id="ARBA00022723"/>
    </source>
</evidence>
<evidence type="ECO:0000256" key="1">
    <source>
        <dbReference type="ARBA" id="ARBA00001971"/>
    </source>
</evidence>
<keyword evidence="5" id="KW-0349">Heme</keyword>
<keyword evidence="3" id="KW-0560">Oxidoreductase</keyword>
<dbReference type="PRINTS" id="PR00463">
    <property type="entry name" value="EP450I"/>
</dbReference>
<dbReference type="GO" id="GO:0044550">
    <property type="term" value="P:secondary metabolite biosynthetic process"/>
    <property type="evidence" value="ECO:0007669"/>
    <property type="project" value="UniProtKB-ARBA"/>
</dbReference>
<accession>A0A8H3UWZ9</accession>
<protein>
    <recommendedName>
        <fullName evidence="9">Cytochrome P450</fullName>
    </recommendedName>
</protein>
<dbReference type="InterPro" id="IPR001128">
    <property type="entry name" value="Cyt_P450"/>
</dbReference>
<evidence type="ECO:0008006" key="9">
    <source>
        <dbReference type="Google" id="ProtNLM"/>
    </source>
</evidence>